<accession>A0ACB8UR19</accession>
<evidence type="ECO:0000313" key="1">
    <source>
        <dbReference type="EMBL" id="KAI2383408.1"/>
    </source>
</evidence>
<name>A0ACB8UR19_9EURO</name>
<protein>
    <submittedName>
        <fullName evidence="1">Uncharacterized protein</fullName>
    </submittedName>
</protein>
<reference evidence="1" key="1">
    <citation type="journal article" date="2022" name="bioRxiv">
        <title>Population genetic analysis of Ophidiomyces ophidiicola, the causative agent of snake fungal disease, indicates recent introductions to the USA.</title>
        <authorList>
            <person name="Ladner J.T."/>
            <person name="Palmer J.M."/>
            <person name="Ettinger C.L."/>
            <person name="Stajich J.E."/>
            <person name="Farrell T.M."/>
            <person name="Glorioso B.M."/>
            <person name="Lawson B."/>
            <person name="Price S.J."/>
            <person name="Stengle A.G."/>
            <person name="Grear D.A."/>
            <person name="Lorch J.M."/>
        </authorList>
    </citation>
    <scope>NUCLEOTIDE SEQUENCE</scope>
    <source>
        <strain evidence="1">NWHC 24266-5</strain>
    </source>
</reference>
<organism evidence="1">
    <name type="scientific">Ophidiomyces ophidiicola</name>
    <dbReference type="NCBI Taxonomy" id="1387563"/>
    <lineage>
        <taxon>Eukaryota</taxon>
        <taxon>Fungi</taxon>
        <taxon>Dikarya</taxon>
        <taxon>Ascomycota</taxon>
        <taxon>Pezizomycotina</taxon>
        <taxon>Eurotiomycetes</taxon>
        <taxon>Eurotiomycetidae</taxon>
        <taxon>Onygenales</taxon>
        <taxon>Onygenaceae</taxon>
        <taxon>Ophidiomyces</taxon>
    </lineage>
</organism>
<dbReference type="EMBL" id="JALBCA010000091">
    <property type="protein sequence ID" value="KAI2383408.1"/>
    <property type="molecule type" value="Genomic_DNA"/>
</dbReference>
<comment type="caution">
    <text evidence="1">The sequence shown here is derived from an EMBL/GenBank/DDBJ whole genome shotgun (WGS) entry which is preliminary data.</text>
</comment>
<sequence length="111" mass="11845">MRFILLGLLSALPAFAAAAPPPNNADQDFGDEAKVEMFSSDTCSGALDSVMLVGSGSYRCIPVTNKRSIKAPVLNGCEVRTWSGNNCRGSNFRLPDSDCHSVLYASVEIKC</sequence>
<proteinExistence type="predicted"/>
<gene>
    <name evidence="1" type="ORF">LOY88_005302</name>
</gene>